<sequence>MSPKPAFGMAQPVKLKRQLTLMQGVAVICGLVIGSGIFIAPKAAIRGAQSVGFCLILWAVGGVLSTLGALSFAELGTMFSSGGEKYHYLEQVYGPFVAFLYLWVYLLAFRAGGNALKCLTFAKYVLEPAFDCALTALNCWNVHWSAVGQSIFTFVGILSLIIIAIRGIVYFSMVNVSYLGVLGINGVLESEAVAVTFAQRTLGVMSWIMPFCIAISTAGSFNAGALVGSR</sequence>
<evidence type="ECO:0008006" key="8">
    <source>
        <dbReference type="Google" id="ProtNLM"/>
    </source>
</evidence>
<evidence type="ECO:0000256" key="4">
    <source>
        <dbReference type="ARBA" id="ARBA00023136"/>
    </source>
</evidence>
<dbReference type="GO" id="GO:0016020">
    <property type="term" value="C:membrane"/>
    <property type="evidence" value="ECO:0007669"/>
    <property type="project" value="UniProtKB-SubCell"/>
</dbReference>
<evidence type="ECO:0000313" key="6">
    <source>
        <dbReference type="EMBL" id="KAK2139692.1"/>
    </source>
</evidence>
<dbReference type="GO" id="GO:0015179">
    <property type="term" value="F:L-amino acid transmembrane transporter activity"/>
    <property type="evidence" value="ECO:0007669"/>
    <property type="project" value="TreeGrafter"/>
</dbReference>
<comment type="subcellular location">
    <subcellularLocation>
        <location evidence="1">Membrane</location>
        <topology evidence="1">Multi-pass membrane protein</topology>
    </subcellularLocation>
</comment>
<evidence type="ECO:0000256" key="3">
    <source>
        <dbReference type="ARBA" id="ARBA00022989"/>
    </source>
</evidence>
<protein>
    <recommendedName>
        <fullName evidence="8">Amino acid permease</fullName>
    </recommendedName>
</protein>
<feature type="transmembrane region" description="Helical" evidence="5">
    <location>
        <begin position="151"/>
        <end position="173"/>
    </location>
</feature>
<dbReference type="Proteomes" id="UP001208570">
    <property type="component" value="Unassembled WGS sequence"/>
</dbReference>
<dbReference type="InterPro" id="IPR050598">
    <property type="entry name" value="AminoAcid_Transporter"/>
</dbReference>
<feature type="transmembrane region" description="Helical" evidence="5">
    <location>
        <begin position="51"/>
        <end position="72"/>
    </location>
</feature>
<organism evidence="6 7">
    <name type="scientific">Paralvinella palmiformis</name>
    <dbReference type="NCBI Taxonomy" id="53620"/>
    <lineage>
        <taxon>Eukaryota</taxon>
        <taxon>Metazoa</taxon>
        <taxon>Spiralia</taxon>
        <taxon>Lophotrochozoa</taxon>
        <taxon>Annelida</taxon>
        <taxon>Polychaeta</taxon>
        <taxon>Sedentaria</taxon>
        <taxon>Canalipalpata</taxon>
        <taxon>Terebellida</taxon>
        <taxon>Terebelliformia</taxon>
        <taxon>Alvinellidae</taxon>
        <taxon>Paralvinella</taxon>
    </lineage>
</organism>
<evidence type="ECO:0000313" key="7">
    <source>
        <dbReference type="Proteomes" id="UP001208570"/>
    </source>
</evidence>
<evidence type="ECO:0000256" key="5">
    <source>
        <dbReference type="SAM" id="Phobius"/>
    </source>
</evidence>
<comment type="caution">
    <text evidence="6">The sequence shown here is derived from an EMBL/GenBank/DDBJ whole genome shotgun (WGS) entry which is preliminary data.</text>
</comment>
<dbReference type="InterPro" id="IPR002293">
    <property type="entry name" value="AA/rel_permease1"/>
</dbReference>
<name>A0AAD9IRK3_9ANNE</name>
<dbReference type="Gene3D" id="1.20.1740.10">
    <property type="entry name" value="Amino acid/polyamine transporter I"/>
    <property type="match status" value="1"/>
</dbReference>
<dbReference type="EMBL" id="JAODUP010001654">
    <property type="protein sequence ID" value="KAK2139692.1"/>
    <property type="molecule type" value="Genomic_DNA"/>
</dbReference>
<accession>A0AAD9IRK3</accession>
<keyword evidence="7" id="KW-1185">Reference proteome</keyword>
<feature type="transmembrane region" description="Helical" evidence="5">
    <location>
        <begin position="207"/>
        <end position="227"/>
    </location>
</feature>
<dbReference type="AlphaFoldDB" id="A0AAD9IRK3"/>
<keyword evidence="3 5" id="KW-1133">Transmembrane helix</keyword>
<dbReference type="Pfam" id="PF13520">
    <property type="entry name" value="AA_permease_2"/>
    <property type="match status" value="1"/>
</dbReference>
<gene>
    <name evidence="6" type="ORF">LSH36_1654g00005</name>
</gene>
<keyword evidence="4 5" id="KW-0472">Membrane</keyword>
<dbReference type="PANTHER" id="PTHR11785">
    <property type="entry name" value="AMINO ACID TRANSPORTER"/>
    <property type="match status" value="1"/>
</dbReference>
<evidence type="ECO:0000256" key="1">
    <source>
        <dbReference type="ARBA" id="ARBA00004141"/>
    </source>
</evidence>
<proteinExistence type="predicted"/>
<feature type="transmembrane region" description="Helical" evidence="5">
    <location>
        <begin position="20"/>
        <end position="39"/>
    </location>
</feature>
<feature type="transmembrane region" description="Helical" evidence="5">
    <location>
        <begin position="92"/>
        <end position="109"/>
    </location>
</feature>
<dbReference type="PANTHER" id="PTHR11785:SF516">
    <property type="entry name" value="AMINO ACID PERMEASE_ SLC12A DOMAIN-CONTAINING PROTEIN"/>
    <property type="match status" value="1"/>
</dbReference>
<reference evidence="6" key="1">
    <citation type="journal article" date="2023" name="Mol. Biol. Evol.">
        <title>Third-Generation Sequencing Reveals the Adaptive Role of the Epigenome in Three Deep-Sea Polychaetes.</title>
        <authorList>
            <person name="Perez M."/>
            <person name="Aroh O."/>
            <person name="Sun Y."/>
            <person name="Lan Y."/>
            <person name="Juniper S.K."/>
            <person name="Young C.R."/>
            <person name="Angers B."/>
            <person name="Qian P.Y."/>
        </authorList>
    </citation>
    <scope>NUCLEOTIDE SEQUENCE</scope>
    <source>
        <strain evidence="6">P08H-3</strain>
    </source>
</reference>
<keyword evidence="2 5" id="KW-0812">Transmembrane</keyword>
<evidence type="ECO:0000256" key="2">
    <source>
        <dbReference type="ARBA" id="ARBA00022692"/>
    </source>
</evidence>